<evidence type="ECO:0000256" key="3">
    <source>
        <dbReference type="ARBA" id="ARBA00023054"/>
    </source>
</evidence>
<dbReference type="GO" id="GO:0003777">
    <property type="term" value="F:microtubule motor activity"/>
    <property type="evidence" value="ECO:0007669"/>
    <property type="project" value="InterPro"/>
</dbReference>
<dbReference type="InParanoid" id="A0A409VUH6"/>
<dbReference type="InterPro" id="IPR036961">
    <property type="entry name" value="Kinesin_motor_dom_sf"/>
</dbReference>
<dbReference type="PRINTS" id="PR00380">
    <property type="entry name" value="KINESINHEAVY"/>
</dbReference>
<keyword evidence="3 7" id="KW-0175">Coiled coil</keyword>
<organism evidence="10 11">
    <name type="scientific">Panaeolus cyanescens</name>
    <dbReference type="NCBI Taxonomy" id="181874"/>
    <lineage>
        <taxon>Eukaryota</taxon>
        <taxon>Fungi</taxon>
        <taxon>Dikarya</taxon>
        <taxon>Basidiomycota</taxon>
        <taxon>Agaricomycotina</taxon>
        <taxon>Agaricomycetes</taxon>
        <taxon>Agaricomycetidae</taxon>
        <taxon>Agaricales</taxon>
        <taxon>Agaricineae</taxon>
        <taxon>Galeropsidaceae</taxon>
        <taxon>Panaeolus</taxon>
    </lineage>
</organism>
<feature type="region of interest" description="Disordered" evidence="8">
    <location>
        <begin position="1"/>
        <end position="119"/>
    </location>
</feature>
<reference evidence="10 11" key="1">
    <citation type="journal article" date="2018" name="Evol. Lett.">
        <title>Horizontal gene cluster transfer increased hallucinogenic mushroom diversity.</title>
        <authorList>
            <person name="Reynolds H.T."/>
            <person name="Vijayakumar V."/>
            <person name="Gluck-Thaler E."/>
            <person name="Korotkin H.B."/>
            <person name="Matheny P.B."/>
            <person name="Slot J.C."/>
        </authorList>
    </citation>
    <scope>NUCLEOTIDE SEQUENCE [LARGE SCALE GENOMIC DNA]</scope>
    <source>
        <strain evidence="10 11">2629</strain>
    </source>
</reference>
<dbReference type="SUPFAM" id="SSF52540">
    <property type="entry name" value="P-loop containing nucleoside triphosphate hydrolases"/>
    <property type="match status" value="1"/>
</dbReference>
<dbReference type="GO" id="GO:0005874">
    <property type="term" value="C:microtubule"/>
    <property type="evidence" value="ECO:0007669"/>
    <property type="project" value="UniProtKB-KW"/>
</dbReference>
<keyword evidence="2 5" id="KW-0067">ATP-binding</keyword>
<dbReference type="PROSITE" id="PS50067">
    <property type="entry name" value="KINESIN_MOTOR_2"/>
    <property type="match status" value="1"/>
</dbReference>
<dbReference type="GO" id="GO:0005524">
    <property type="term" value="F:ATP binding"/>
    <property type="evidence" value="ECO:0007669"/>
    <property type="project" value="UniProtKB-UniRule"/>
</dbReference>
<comment type="similarity">
    <text evidence="5 6">Belongs to the TRAFAC class myosin-kinesin ATPase superfamily. Kinesin family.</text>
</comment>
<evidence type="ECO:0000256" key="5">
    <source>
        <dbReference type="PROSITE-ProRule" id="PRU00283"/>
    </source>
</evidence>
<dbReference type="STRING" id="181874.A0A409VUH6"/>
<feature type="domain" description="Kinesin motor" evidence="9">
    <location>
        <begin position="170"/>
        <end position="550"/>
    </location>
</feature>
<dbReference type="InterPro" id="IPR027417">
    <property type="entry name" value="P-loop_NTPase"/>
</dbReference>
<evidence type="ECO:0000256" key="2">
    <source>
        <dbReference type="ARBA" id="ARBA00022840"/>
    </source>
</evidence>
<dbReference type="GO" id="GO:0007018">
    <property type="term" value="P:microtubule-based movement"/>
    <property type="evidence" value="ECO:0007669"/>
    <property type="project" value="InterPro"/>
</dbReference>
<evidence type="ECO:0000256" key="8">
    <source>
        <dbReference type="SAM" id="MobiDB-lite"/>
    </source>
</evidence>
<dbReference type="Proteomes" id="UP000284842">
    <property type="component" value="Unassembled WGS sequence"/>
</dbReference>
<dbReference type="AlphaFoldDB" id="A0A409VUH6"/>
<dbReference type="InterPro" id="IPR001752">
    <property type="entry name" value="Kinesin_motor_dom"/>
</dbReference>
<feature type="compositionally biased region" description="Low complexity" evidence="8">
    <location>
        <begin position="26"/>
        <end position="39"/>
    </location>
</feature>
<dbReference type="PROSITE" id="PS00411">
    <property type="entry name" value="KINESIN_MOTOR_1"/>
    <property type="match status" value="1"/>
</dbReference>
<feature type="binding site" evidence="5">
    <location>
        <begin position="256"/>
        <end position="263"/>
    </location>
    <ligand>
        <name>ATP</name>
        <dbReference type="ChEBI" id="CHEBI:30616"/>
    </ligand>
</feature>
<dbReference type="InterPro" id="IPR027640">
    <property type="entry name" value="Kinesin-like_fam"/>
</dbReference>
<dbReference type="Pfam" id="PF00225">
    <property type="entry name" value="Kinesin"/>
    <property type="match status" value="2"/>
</dbReference>
<protein>
    <recommendedName>
        <fullName evidence="6">Kinesin-like protein</fullName>
    </recommendedName>
</protein>
<dbReference type="PANTHER" id="PTHR47968:SF75">
    <property type="entry name" value="CENTROMERE-ASSOCIATED PROTEIN E"/>
    <property type="match status" value="1"/>
</dbReference>
<dbReference type="GO" id="GO:0008017">
    <property type="term" value="F:microtubule binding"/>
    <property type="evidence" value="ECO:0007669"/>
    <property type="project" value="InterPro"/>
</dbReference>
<dbReference type="FunCoup" id="A0A409VUH6">
    <property type="interactions" value="196"/>
</dbReference>
<evidence type="ECO:0000256" key="6">
    <source>
        <dbReference type="RuleBase" id="RU000394"/>
    </source>
</evidence>
<dbReference type="Gene3D" id="3.40.850.10">
    <property type="entry name" value="Kinesin motor domain"/>
    <property type="match status" value="1"/>
</dbReference>
<feature type="region of interest" description="Disordered" evidence="8">
    <location>
        <begin position="386"/>
        <end position="444"/>
    </location>
</feature>
<evidence type="ECO:0000259" key="9">
    <source>
        <dbReference type="PROSITE" id="PS50067"/>
    </source>
</evidence>
<feature type="region of interest" description="Disordered" evidence="8">
    <location>
        <begin position="791"/>
        <end position="824"/>
    </location>
</feature>
<feature type="compositionally biased region" description="Low complexity" evidence="8">
    <location>
        <begin position="815"/>
        <end position="824"/>
    </location>
</feature>
<comment type="caution">
    <text evidence="10">The sequence shown here is derived from an EMBL/GenBank/DDBJ whole genome shotgun (WGS) entry which is preliminary data.</text>
</comment>
<sequence length="932" mass="102862">MASNRNSLIPSTPRSNIPFTPKRPLSAQSNASSTSGASSYHTAPIEPKSISRANMPVLLNTTHKKYKAPLSVESRPKHKSSKSATLAPIPSTPTKSRDTTPSRPRTPNTPRSRAGAESPFLVPTSEMDVSNVDPEQVLVDYQTVEAGDVSGEIDEAWLKAAKLDHGKHDKVMVSIRVRPTEATSAWVPSPSTNSIKLDPTYAKSTANTTAPGNTNSDFNFDAVLTGTPNKPIYTTVGRSHVQAAMEGYNAVIFAYGQTASGKTFTLSGDEEEPGIIPRAMRDVFGFIRRTPEREYLLRCSYLEIYNETVVDLLAPPVMAKANPVQILGGAGAGEVILAPLREEVVTSLKGVQDVLKRGEGNRRTACTDWNERSSRSHSVFRLVIESRERSSSMDDDDDYDVHSTPAHPMNGRHTPGPSGRQTPGLNGRQTPGPGPRLQARGGRSVQTSVLSLIDLAGSEKATSDKERTREGKYINTSLLTLGTVISTLADNASKTNQAHVPFRNSKLTRMLQPSLSGNARISVICTINPDVSAIAESTSTLLFARRIKSVKLDAKKKEVVDTDALIERYRKEIEELKKRLDEKERELEAPVKNRRLSARDKMDETNAVRDLNTRIKQLTKLILTSNSVDEVKEGESRPSSPQKIDFDMSPYQLQQELLAARHQLETQATQILSLEAALQARPPIPTSAPEEEKDRLITEQAKTIRELEIVVAGYEQNLGEPLRKVKEDVEKEFEDRLAEEKRMREEKERWAEELVKALEKEKQARVKLEEERRALAAFVSKFDSLGLGIAPPSKLRPPMPTPGGAMTAYERRQSRSSSNSSISSRLARISDVTIKEDIPLTEDFTGMTDMSSPMRISDKYGVHPSLLDQDMPEPAVDMSFDELEVERELLAVDPNASIYIPASGLKGIFPESKPKAREVLGDKENFFPSTRA</sequence>
<feature type="coiled-coil region" evidence="7">
    <location>
        <begin position="726"/>
        <end position="774"/>
    </location>
</feature>
<proteinExistence type="inferred from homology"/>
<keyword evidence="4 5" id="KW-0505">Motor protein</keyword>
<dbReference type="InterPro" id="IPR019821">
    <property type="entry name" value="Kinesin_motor_CS"/>
</dbReference>
<feature type="coiled-coil region" evidence="7">
    <location>
        <begin position="552"/>
        <end position="593"/>
    </location>
</feature>
<gene>
    <name evidence="10" type="ORF">CVT24_003238</name>
</gene>
<accession>A0A409VUH6</accession>
<name>A0A409VUH6_9AGAR</name>
<feature type="compositionally biased region" description="Polar residues" evidence="8">
    <location>
        <begin position="419"/>
        <end position="429"/>
    </location>
</feature>
<dbReference type="SMART" id="SM00129">
    <property type="entry name" value="KISc"/>
    <property type="match status" value="1"/>
</dbReference>
<keyword evidence="6" id="KW-0493">Microtubule</keyword>
<feature type="compositionally biased region" description="Low complexity" evidence="8">
    <location>
        <begin position="101"/>
        <end position="113"/>
    </location>
</feature>
<evidence type="ECO:0000256" key="7">
    <source>
        <dbReference type="SAM" id="Coils"/>
    </source>
</evidence>
<evidence type="ECO:0000256" key="1">
    <source>
        <dbReference type="ARBA" id="ARBA00022741"/>
    </source>
</evidence>
<dbReference type="PANTHER" id="PTHR47968">
    <property type="entry name" value="CENTROMERE PROTEIN E"/>
    <property type="match status" value="1"/>
</dbReference>
<evidence type="ECO:0000313" key="10">
    <source>
        <dbReference type="EMBL" id="PPQ69904.1"/>
    </source>
</evidence>
<evidence type="ECO:0000256" key="4">
    <source>
        <dbReference type="ARBA" id="ARBA00023175"/>
    </source>
</evidence>
<dbReference type="OrthoDB" id="3176171at2759"/>
<feature type="compositionally biased region" description="Polar residues" evidence="8">
    <location>
        <begin position="1"/>
        <end position="18"/>
    </location>
</feature>
<keyword evidence="11" id="KW-1185">Reference proteome</keyword>
<keyword evidence="1 5" id="KW-0547">Nucleotide-binding</keyword>
<evidence type="ECO:0000313" key="11">
    <source>
        <dbReference type="Proteomes" id="UP000284842"/>
    </source>
</evidence>
<dbReference type="EMBL" id="NHTK01005971">
    <property type="protein sequence ID" value="PPQ69904.1"/>
    <property type="molecule type" value="Genomic_DNA"/>
</dbReference>